<dbReference type="AlphaFoldDB" id="A0A9D2MT21"/>
<evidence type="ECO:0000259" key="3">
    <source>
        <dbReference type="Pfam" id="PF11258"/>
    </source>
</evidence>
<dbReference type="Gene3D" id="3.50.90.10">
    <property type="entry name" value="YerB-like"/>
    <property type="match status" value="1"/>
</dbReference>
<dbReference type="InterPro" id="IPR035328">
    <property type="entry name" value="DUF3048_C"/>
</dbReference>
<dbReference type="InterPro" id="IPR023158">
    <property type="entry name" value="YerB-like_sf"/>
</dbReference>
<name>A0A9D2MT21_9FIRM</name>
<accession>A0A9D2MT21</accession>
<evidence type="ECO:0000256" key="2">
    <source>
        <dbReference type="SAM" id="SignalP"/>
    </source>
</evidence>
<feature type="signal peptide" evidence="2">
    <location>
        <begin position="1"/>
        <end position="21"/>
    </location>
</feature>
<dbReference type="Pfam" id="PF11258">
    <property type="entry name" value="DUF3048"/>
    <property type="match status" value="1"/>
</dbReference>
<feature type="chain" id="PRO_5039520828" evidence="2">
    <location>
        <begin position="22"/>
        <end position="385"/>
    </location>
</feature>
<dbReference type="Pfam" id="PF17479">
    <property type="entry name" value="DUF3048_C"/>
    <property type="match status" value="1"/>
</dbReference>
<reference evidence="5" key="2">
    <citation type="submission" date="2021-04" db="EMBL/GenBank/DDBJ databases">
        <authorList>
            <person name="Gilroy R."/>
        </authorList>
    </citation>
    <scope>NUCLEOTIDE SEQUENCE</scope>
    <source>
        <strain evidence="5">USAMLcec3-2134</strain>
    </source>
</reference>
<feature type="compositionally biased region" description="Low complexity" evidence="1">
    <location>
        <begin position="35"/>
        <end position="48"/>
    </location>
</feature>
<organism evidence="5 6">
    <name type="scientific">Candidatus Eisenbergiella merdigallinarum</name>
    <dbReference type="NCBI Taxonomy" id="2838552"/>
    <lineage>
        <taxon>Bacteria</taxon>
        <taxon>Bacillati</taxon>
        <taxon>Bacillota</taxon>
        <taxon>Clostridia</taxon>
        <taxon>Lachnospirales</taxon>
        <taxon>Lachnospiraceae</taxon>
        <taxon>Eisenbergiella</taxon>
    </lineage>
</organism>
<evidence type="ECO:0000256" key="1">
    <source>
        <dbReference type="SAM" id="MobiDB-lite"/>
    </source>
</evidence>
<proteinExistence type="predicted"/>
<feature type="domain" description="DUF3048" evidence="3">
    <location>
        <begin position="61"/>
        <end position="210"/>
    </location>
</feature>
<protein>
    <submittedName>
        <fullName evidence="5">DUF3048 domain-containing protein</fullName>
    </submittedName>
</protein>
<keyword evidence="2" id="KW-0732">Signal</keyword>
<sequence length="385" mass="42808">MRMKKIGLFCLAIGMSLALCACGQGNEETAEETQEQGAQEAESGASESLPEQDDPVPTSYLTGLECSEEEREQRPIAIMINNLEAGCPQAGIGQASVIYEAPMEKASVTRLMPLFENWSDLEYIGYVRSARDYFVYSALEFDAIFAHFGQATVYTGDLINGDEVDNISAAVAGIDRPATKAFMRSDDRKAPHNVYTTGQDLMDAVEKFQYSLTYHDTHKQKFAFAPYGEEADHAGAPEASVIYPGGKKTGLANGYSNVEARFEYNEEDGKYYRYQYGGEHIDELTGEQLAVENVIFQYCHGEFRDDEGYMAFECHGGWQEGDAESGDFKAVVFTGGRMIEGTWSRYSDTDPALYVDEDGNPIELNRGKTWVCIIWDEHADDVVIE</sequence>
<feature type="domain" description="DUF3048" evidence="4">
    <location>
        <begin position="255"/>
        <end position="371"/>
    </location>
</feature>
<reference evidence="5" key="1">
    <citation type="journal article" date="2021" name="PeerJ">
        <title>Extensive microbial diversity within the chicken gut microbiome revealed by metagenomics and culture.</title>
        <authorList>
            <person name="Gilroy R."/>
            <person name="Ravi A."/>
            <person name="Getino M."/>
            <person name="Pursley I."/>
            <person name="Horton D.L."/>
            <person name="Alikhan N.F."/>
            <person name="Baker D."/>
            <person name="Gharbi K."/>
            <person name="Hall N."/>
            <person name="Watson M."/>
            <person name="Adriaenssens E.M."/>
            <person name="Foster-Nyarko E."/>
            <person name="Jarju S."/>
            <person name="Secka A."/>
            <person name="Antonio M."/>
            <person name="Oren A."/>
            <person name="Chaudhuri R.R."/>
            <person name="La Ragione R."/>
            <person name="Hildebrand F."/>
            <person name="Pallen M.J."/>
        </authorList>
    </citation>
    <scope>NUCLEOTIDE SEQUENCE</scope>
    <source>
        <strain evidence="5">USAMLcec3-2134</strain>
    </source>
</reference>
<gene>
    <name evidence="5" type="ORF">H9763_08465</name>
</gene>
<comment type="caution">
    <text evidence="5">The sequence shown here is derived from an EMBL/GenBank/DDBJ whole genome shotgun (WGS) entry which is preliminary data.</text>
</comment>
<dbReference type="Proteomes" id="UP000886883">
    <property type="component" value="Unassembled WGS sequence"/>
</dbReference>
<dbReference type="InterPro" id="IPR021416">
    <property type="entry name" value="DUF3048_N"/>
</dbReference>
<evidence type="ECO:0000313" key="6">
    <source>
        <dbReference type="Proteomes" id="UP000886883"/>
    </source>
</evidence>
<feature type="region of interest" description="Disordered" evidence="1">
    <location>
        <begin position="29"/>
        <end position="59"/>
    </location>
</feature>
<dbReference type="EMBL" id="DWXE01000028">
    <property type="protein sequence ID" value="HJB91485.1"/>
    <property type="molecule type" value="Genomic_DNA"/>
</dbReference>
<evidence type="ECO:0000259" key="4">
    <source>
        <dbReference type="Pfam" id="PF17479"/>
    </source>
</evidence>
<dbReference type="PROSITE" id="PS51257">
    <property type="entry name" value="PROKAR_LIPOPROTEIN"/>
    <property type="match status" value="1"/>
</dbReference>
<dbReference type="SUPFAM" id="SSF159774">
    <property type="entry name" value="YerB-like"/>
    <property type="match status" value="1"/>
</dbReference>
<evidence type="ECO:0000313" key="5">
    <source>
        <dbReference type="EMBL" id="HJB91485.1"/>
    </source>
</evidence>